<proteinExistence type="predicted"/>
<dbReference type="PANTHER" id="PTHR46082">
    <property type="entry name" value="ATP/GTP-BINDING PROTEIN-RELATED"/>
    <property type="match status" value="1"/>
</dbReference>
<gene>
    <name evidence="1" type="ORF">ACFYNQ_29305</name>
</gene>
<sequence>MAVDVRRVVEIWNPVGKCSGTGYLVADDIVLTALHNVLGCGALEVRTLGSDSKWLAAEVLWPLTEPPDLEREPQADGALVRITDPGWVRPAGVEPVRWGRIDGGPVVADEGRLACVAVGFPRSEVRDGIRDTKEIRGHIERLTGLKSSGLITAYVDQVAVPGVWAGASGAALFARGRLIGVVTTDRRRDYDGDQLTAVSVVALAARPGFVAALGELVPEDVTVAEREGPPRTTTVYGVEVPPGVNNLPELPSPIFVGRAEVIAELERALSAESQTITQTVHGLGGVGKTTLALHYAHDHAGAYRLVWWIRSDTPELIEAGFAALTVRLRGEKSSDLTTTQAAEWAVGWLQTHPGWLLVFDNAEKPGDVHAWTGQLRASGRHLITSRYKRGWVCEPISLHVLDQDASLALLSGLVGGGEEDEARALAEELGHLPLALEQAGAFIAQREVSIAAYRAMLEQSPARAAAAAPGGFDPARTVARIWHITLDVLEEQDPRAVEILRIAAWYAPTGIPRSLFEPLAEDPVDLAQLLGLLADYSMITLDRAGVGIHRLVQMVARTPVADDPHRDQARVLAARERATELMLDDLPEDPRRNVAGWPTWRALLPHVEAILDAFEPDEDTAEIDLILTLAGQFLQDQGQLSQAIDCFVRSLAAAARLFGEDDLSTMTSRSNLASGYQASGDVVRAILLFERTLEDRVRVLGEDHPDTLISRNNLAGAYRESGDVVRAVPLYERTLEDRVRVLGEDHPSTLISRNNLAGAYRESGDVVRAVPLYERTLEDRA</sequence>
<comment type="caution">
    <text evidence="1">The sequence shown here is derived from an EMBL/GenBank/DDBJ whole genome shotgun (WGS) entry which is preliminary data.</text>
</comment>
<feature type="non-terminal residue" evidence="1">
    <location>
        <position position="781"/>
    </location>
</feature>
<protein>
    <submittedName>
        <fullName evidence="1">Tetratricopeptide repeat protein</fullName>
    </submittedName>
</protein>
<accession>A0ABW6MBE2</accession>
<evidence type="ECO:0000313" key="2">
    <source>
        <dbReference type="Proteomes" id="UP001601303"/>
    </source>
</evidence>
<dbReference type="InterPro" id="IPR011990">
    <property type="entry name" value="TPR-like_helical_dom_sf"/>
</dbReference>
<dbReference type="InterPro" id="IPR053137">
    <property type="entry name" value="NLR-like"/>
</dbReference>
<dbReference type="InterPro" id="IPR009003">
    <property type="entry name" value="Peptidase_S1_PA"/>
</dbReference>
<reference evidence="1 2" key="1">
    <citation type="submission" date="2024-10" db="EMBL/GenBank/DDBJ databases">
        <title>The Natural Products Discovery Center: Release of the First 8490 Sequenced Strains for Exploring Actinobacteria Biosynthetic Diversity.</title>
        <authorList>
            <person name="Kalkreuter E."/>
            <person name="Kautsar S.A."/>
            <person name="Yang D."/>
            <person name="Bader C.D."/>
            <person name="Teijaro C.N."/>
            <person name="Fluegel L."/>
            <person name="Davis C.M."/>
            <person name="Simpson J.R."/>
            <person name="Lauterbach L."/>
            <person name="Steele A.D."/>
            <person name="Gui C."/>
            <person name="Meng S."/>
            <person name="Li G."/>
            <person name="Viehrig K."/>
            <person name="Ye F."/>
            <person name="Su P."/>
            <person name="Kiefer A.F."/>
            <person name="Nichols A."/>
            <person name="Cepeda A.J."/>
            <person name="Yan W."/>
            <person name="Fan B."/>
            <person name="Jiang Y."/>
            <person name="Adhikari A."/>
            <person name="Zheng C.-J."/>
            <person name="Schuster L."/>
            <person name="Cowan T.M."/>
            <person name="Smanski M.J."/>
            <person name="Chevrette M.G."/>
            <person name="De Carvalho L.P.S."/>
            <person name="Shen B."/>
        </authorList>
    </citation>
    <scope>NUCLEOTIDE SEQUENCE [LARGE SCALE GENOMIC DNA]</scope>
    <source>
        <strain evidence="1 2">NPDC006488</strain>
    </source>
</reference>
<dbReference type="SUPFAM" id="SSF48452">
    <property type="entry name" value="TPR-like"/>
    <property type="match status" value="1"/>
</dbReference>
<dbReference type="SUPFAM" id="SSF50494">
    <property type="entry name" value="Trypsin-like serine proteases"/>
    <property type="match status" value="1"/>
</dbReference>
<name>A0ABW6MBE2_9ACTN</name>
<dbReference type="SUPFAM" id="SSF52540">
    <property type="entry name" value="P-loop containing nucleoside triphosphate hydrolases"/>
    <property type="match status" value="1"/>
</dbReference>
<dbReference type="InterPro" id="IPR027417">
    <property type="entry name" value="P-loop_NTPase"/>
</dbReference>
<evidence type="ECO:0000313" key="1">
    <source>
        <dbReference type="EMBL" id="MFE9602648.1"/>
    </source>
</evidence>
<dbReference type="EMBL" id="JBIAHM010000011">
    <property type="protein sequence ID" value="MFE9602648.1"/>
    <property type="molecule type" value="Genomic_DNA"/>
</dbReference>
<dbReference type="RefSeq" id="WP_388110701.1">
    <property type="nucleotide sequence ID" value="NZ_JBIAHM010000011.1"/>
</dbReference>
<dbReference type="Pfam" id="PF13365">
    <property type="entry name" value="Trypsin_2"/>
    <property type="match status" value="1"/>
</dbReference>
<dbReference type="Gene3D" id="1.25.40.10">
    <property type="entry name" value="Tetratricopeptide repeat domain"/>
    <property type="match status" value="1"/>
</dbReference>
<dbReference type="Proteomes" id="UP001601303">
    <property type="component" value="Unassembled WGS sequence"/>
</dbReference>
<dbReference type="Pfam" id="PF13424">
    <property type="entry name" value="TPR_12"/>
    <property type="match status" value="2"/>
</dbReference>
<organism evidence="1 2">
    <name type="scientific">Streptomyces hokutonensis</name>
    <dbReference type="NCBI Taxonomy" id="1306990"/>
    <lineage>
        <taxon>Bacteria</taxon>
        <taxon>Bacillati</taxon>
        <taxon>Actinomycetota</taxon>
        <taxon>Actinomycetes</taxon>
        <taxon>Kitasatosporales</taxon>
        <taxon>Streptomycetaceae</taxon>
        <taxon>Streptomyces</taxon>
    </lineage>
</organism>
<dbReference type="Gene3D" id="3.40.50.300">
    <property type="entry name" value="P-loop containing nucleotide triphosphate hydrolases"/>
    <property type="match status" value="1"/>
</dbReference>
<keyword evidence="2" id="KW-1185">Reference proteome</keyword>
<dbReference type="PANTHER" id="PTHR46082:SF6">
    <property type="entry name" value="AAA+ ATPASE DOMAIN-CONTAINING PROTEIN-RELATED"/>
    <property type="match status" value="1"/>
</dbReference>